<dbReference type="EMBL" id="JBHUHX010000003">
    <property type="protein sequence ID" value="MFD2110539.1"/>
    <property type="molecule type" value="Genomic_DNA"/>
</dbReference>
<dbReference type="RefSeq" id="WP_386022245.1">
    <property type="nucleotide sequence ID" value="NZ_JBHUHX010000003.1"/>
</dbReference>
<reference evidence="3" key="1">
    <citation type="journal article" date="2019" name="Int. J. Syst. Evol. Microbiol.">
        <title>The Global Catalogue of Microorganisms (GCM) 10K type strain sequencing project: providing services to taxonomists for standard genome sequencing and annotation.</title>
        <authorList>
            <consortium name="The Broad Institute Genomics Platform"/>
            <consortium name="The Broad Institute Genome Sequencing Center for Infectious Disease"/>
            <person name="Wu L."/>
            <person name="Ma J."/>
        </authorList>
    </citation>
    <scope>NUCLEOTIDE SEQUENCE [LARGE SCALE GENOMIC DNA]</scope>
    <source>
        <strain evidence="3">KACC 12597</strain>
    </source>
</reference>
<feature type="domain" description="PseI/NeuA/B-like" evidence="1">
    <location>
        <begin position="71"/>
        <end position="280"/>
    </location>
</feature>
<name>A0ABW4Y7F3_9GAMM</name>
<gene>
    <name evidence="2" type="ORF">ACFSJC_01635</name>
</gene>
<organism evidence="2 3">
    <name type="scientific">Thiorhodococcus fuscus</name>
    <dbReference type="NCBI Taxonomy" id="527200"/>
    <lineage>
        <taxon>Bacteria</taxon>
        <taxon>Pseudomonadati</taxon>
        <taxon>Pseudomonadota</taxon>
        <taxon>Gammaproteobacteria</taxon>
        <taxon>Chromatiales</taxon>
        <taxon>Chromatiaceae</taxon>
        <taxon>Thiorhodococcus</taxon>
    </lineage>
</organism>
<dbReference type="PANTHER" id="PTHR42966:SF1">
    <property type="entry name" value="SIALIC ACID SYNTHASE"/>
    <property type="match status" value="1"/>
</dbReference>
<dbReference type="Proteomes" id="UP001597337">
    <property type="component" value="Unassembled WGS sequence"/>
</dbReference>
<dbReference type="PANTHER" id="PTHR42966">
    <property type="entry name" value="N-ACETYLNEURAMINATE SYNTHASE"/>
    <property type="match status" value="1"/>
</dbReference>
<dbReference type="InterPro" id="IPR013785">
    <property type="entry name" value="Aldolase_TIM"/>
</dbReference>
<evidence type="ECO:0000259" key="1">
    <source>
        <dbReference type="Pfam" id="PF03102"/>
    </source>
</evidence>
<accession>A0ABW4Y7F3</accession>
<dbReference type="SUPFAM" id="SSF51569">
    <property type="entry name" value="Aldolase"/>
    <property type="match status" value="1"/>
</dbReference>
<dbReference type="Gene3D" id="3.20.20.70">
    <property type="entry name" value="Aldolase class I"/>
    <property type="match status" value="1"/>
</dbReference>
<feature type="non-terminal residue" evidence="2">
    <location>
        <position position="1"/>
    </location>
</feature>
<comment type="caution">
    <text evidence="2">The sequence shown here is derived from an EMBL/GenBank/DDBJ whole genome shotgun (WGS) entry which is preliminary data.</text>
</comment>
<sequence length="401" mass="46019">AKGFKDKSDRLKAVVLTLLRTINIHFLSMPTTFAARVIKMKRIFENLFVLELANNHWGRLDRGLKIVNDFAQVVKFNNVRASIKLQFRDVENFIHEDFKGTTDVRYVSKTEATKLSKSDLRTLVARIKEQGCIPMATPFDEASIDLCEEFDLPIIKIASSDLNDWFLIERIALTKRPVIVSTGGSSLKDLDDLVKFFANRNIPLAINHCVSIYPSEDGELELNQIDYLRQRYPHNAIGFSTHEYGDWHSSMLMSYAKGARLWERHIDIEDDDIPVSPYCSLPHQIDAWFKAYHKAVEMCGGESATKRVPKKKEVEYLNALVRGVYAKRDLPAGHEIHHRNLNRDFYLAIPLLKGQLSCREILNGQQILSPIEKDKPLMIDDVDSPYSRNSALRDQIYQRGL</sequence>
<keyword evidence="3" id="KW-1185">Reference proteome</keyword>
<proteinExistence type="predicted"/>
<dbReference type="Gene3D" id="3.90.1210.10">
    <property type="entry name" value="Antifreeze-like/N-acetylneuraminic acid synthase C-terminal domain"/>
    <property type="match status" value="1"/>
</dbReference>
<evidence type="ECO:0000313" key="2">
    <source>
        <dbReference type="EMBL" id="MFD2110539.1"/>
    </source>
</evidence>
<dbReference type="Pfam" id="PF03102">
    <property type="entry name" value="NeuB"/>
    <property type="match status" value="1"/>
</dbReference>
<evidence type="ECO:0000313" key="3">
    <source>
        <dbReference type="Proteomes" id="UP001597337"/>
    </source>
</evidence>
<protein>
    <submittedName>
        <fullName evidence="2">N-acetylneuraminate synthase family protein</fullName>
    </submittedName>
</protein>
<dbReference type="InterPro" id="IPR051690">
    <property type="entry name" value="PseI-like"/>
</dbReference>
<dbReference type="InterPro" id="IPR013132">
    <property type="entry name" value="PseI/NeuA/B-like_N"/>
</dbReference>